<comment type="caution">
    <text evidence="2">The sequence shown here is derived from an EMBL/GenBank/DDBJ whole genome shotgun (WGS) entry which is preliminary data.</text>
</comment>
<feature type="transmembrane region" description="Helical" evidence="1">
    <location>
        <begin position="12"/>
        <end position="33"/>
    </location>
</feature>
<accession>A0A2H0KQH2</accession>
<dbReference type="AlphaFoldDB" id="A0A2H0KQH2"/>
<evidence type="ECO:0000256" key="1">
    <source>
        <dbReference type="SAM" id="Phobius"/>
    </source>
</evidence>
<sequence length="551" mass="65354">MNFFEKKILTGIVFFITSFFYIYKIFFPSISFANEKPQIIFINQIRGKECCSIGTLENLKMQVEAFEKYQIPSFFALRYDTLIDQDYIDYLKQQIKSSPDIINLGLLIEVTPRLAQDSGVKYNDGDPWYEAQNVFTIGYPKEDRKKIIDHLLKTFKNKFGYYPVLTSAGMIDTESLNYLHKNYGVLAHQITREQWGTDSYTLYGGPPHYPYPGSKNWSFIPDFNEKNPLLILRQTVADPLYNYGETEKAYTSQPNDYFNAGLDFQYFKNLINQALFGQKTTGFALLGLENSNEKKYQDEYIKQIDYINQLKGKINFPNLKQLSDFWSKQQTTYYQGRDLINKTNNQAEFITTPDHRERQRKYLDKVYTTDYRYYNSDLIDPYNDYVAKKHGFWIVPYAFDFSHVYKAESIFPETKNDLIIDKQPELKINKINSKQFNKTRLEKYPYFLPEPIEREIDRKKSEVKVSIRKTINIGLFARDQYDWPANISYPIEVKTDPEIENIQYNPDSAKHFFIMPNEKPDFQEIILMSDEKIIKKIWLFPRFLPFLKIIW</sequence>
<proteinExistence type="predicted"/>
<evidence type="ECO:0000313" key="2">
    <source>
        <dbReference type="EMBL" id="PIQ72634.1"/>
    </source>
</evidence>
<gene>
    <name evidence="2" type="ORF">COV86_01940</name>
</gene>
<keyword evidence="1" id="KW-0472">Membrane</keyword>
<evidence type="ECO:0000313" key="3">
    <source>
        <dbReference type="Proteomes" id="UP000229570"/>
    </source>
</evidence>
<keyword evidence="1" id="KW-0812">Transmembrane</keyword>
<reference evidence="2 3" key="1">
    <citation type="submission" date="2017-09" db="EMBL/GenBank/DDBJ databases">
        <title>Depth-based differentiation of microbial function through sediment-hosted aquifers and enrichment of novel symbionts in the deep terrestrial subsurface.</title>
        <authorList>
            <person name="Probst A.J."/>
            <person name="Ladd B."/>
            <person name="Jarett J.K."/>
            <person name="Geller-Mcgrath D.E."/>
            <person name="Sieber C.M."/>
            <person name="Emerson J.B."/>
            <person name="Anantharaman K."/>
            <person name="Thomas B.C."/>
            <person name="Malmstrom R."/>
            <person name="Stieglmeier M."/>
            <person name="Klingl A."/>
            <person name="Woyke T."/>
            <person name="Ryan C.M."/>
            <person name="Banfield J.F."/>
        </authorList>
    </citation>
    <scope>NUCLEOTIDE SEQUENCE [LARGE SCALE GENOMIC DNA]</scope>
    <source>
        <strain evidence="2">CG11_big_fil_rev_8_21_14_0_20_35_14</strain>
    </source>
</reference>
<organism evidence="2 3">
    <name type="scientific">Candidatus Roizmanbacteria bacterium CG11_big_fil_rev_8_21_14_0_20_35_14</name>
    <dbReference type="NCBI Taxonomy" id="1974855"/>
    <lineage>
        <taxon>Bacteria</taxon>
        <taxon>Candidatus Roizmaniibacteriota</taxon>
    </lineage>
</organism>
<keyword evidence="1" id="KW-1133">Transmembrane helix</keyword>
<protein>
    <submittedName>
        <fullName evidence="2">Uncharacterized protein</fullName>
    </submittedName>
</protein>
<name>A0A2H0KQH2_9BACT</name>
<dbReference type="EMBL" id="PCVL01000023">
    <property type="protein sequence ID" value="PIQ72634.1"/>
    <property type="molecule type" value="Genomic_DNA"/>
</dbReference>
<dbReference type="Proteomes" id="UP000229570">
    <property type="component" value="Unassembled WGS sequence"/>
</dbReference>